<name>A0A4R3PRH0_RHISU</name>
<gene>
    <name evidence="1" type="ORF">EV132_13253</name>
</gene>
<sequence>MPVTTYDKCRTRRQSALNVDVILWVGQERPEPKPWGNETSLAENGIRHSVNLVPAQPRFITKYTGLFQDILVFQGHGRRHGKGNIANKHFPQ</sequence>
<reference evidence="1 2" key="1">
    <citation type="submission" date="2019-03" db="EMBL/GenBank/DDBJ databases">
        <title>Genomic Encyclopedia of Type Strains, Phase IV (KMG-V): Genome sequencing to study the core and pangenomes of soil and plant-associated prokaryotes.</title>
        <authorList>
            <person name="Whitman W."/>
        </authorList>
    </citation>
    <scope>NUCLEOTIDE SEQUENCE [LARGE SCALE GENOMIC DNA]</scope>
    <source>
        <strain evidence="1 2">Hc14</strain>
    </source>
</reference>
<dbReference type="EMBL" id="SMBH01000032">
    <property type="protein sequence ID" value="TCU06320.1"/>
    <property type="molecule type" value="Genomic_DNA"/>
</dbReference>
<dbReference type="Proteomes" id="UP000294576">
    <property type="component" value="Unassembled WGS sequence"/>
</dbReference>
<accession>A0A4R3PRH0</accession>
<proteinExistence type="predicted"/>
<dbReference type="AlphaFoldDB" id="A0A4R3PRH0"/>
<organism evidence="1 2">
    <name type="scientific">Rhizobium sullae</name>
    <name type="common">Rhizobium hedysari</name>
    <dbReference type="NCBI Taxonomy" id="50338"/>
    <lineage>
        <taxon>Bacteria</taxon>
        <taxon>Pseudomonadati</taxon>
        <taxon>Pseudomonadota</taxon>
        <taxon>Alphaproteobacteria</taxon>
        <taxon>Hyphomicrobiales</taxon>
        <taxon>Rhizobiaceae</taxon>
        <taxon>Rhizobium/Agrobacterium group</taxon>
        <taxon>Rhizobium</taxon>
    </lineage>
</organism>
<evidence type="ECO:0000313" key="1">
    <source>
        <dbReference type="EMBL" id="TCU06320.1"/>
    </source>
</evidence>
<protein>
    <submittedName>
        <fullName evidence="1">Uncharacterized protein</fullName>
    </submittedName>
</protein>
<comment type="caution">
    <text evidence="1">The sequence shown here is derived from an EMBL/GenBank/DDBJ whole genome shotgun (WGS) entry which is preliminary data.</text>
</comment>
<evidence type="ECO:0000313" key="2">
    <source>
        <dbReference type="Proteomes" id="UP000294576"/>
    </source>
</evidence>